<evidence type="ECO:0000256" key="2">
    <source>
        <dbReference type="ARBA" id="ARBA00022679"/>
    </source>
</evidence>
<dbReference type="InterPro" id="IPR039657">
    <property type="entry name" value="Dimethylallyltransferase"/>
</dbReference>
<comment type="caution">
    <text evidence="11">The sequence shown here is derived from an EMBL/GenBank/DDBJ whole genome shotgun (WGS) entry which is preliminary data.</text>
</comment>
<keyword evidence="5" id="KW-0067">ATP-binding</keyword>
<evidence type="ECO:0000256" key="10">
    <source>
        <dbReference type="ARBA" id="ARBA00066838"/>
    </source>
</evidence>
<dbReference type="GO" id="GO:0006400">
    <property type="term" value="P:tRNA modification"/>
    <property type="evidence" value="ECO:0007669"/>
    <property type="project" value="TreeGrafter"/>
</dbReference>
<dbReference type="FunFam" id="1.10.287.890:FF:000002">
    <property type="entry name" value="Adenylate isopentenyltransferase 5, chloroplastic"/>
    <property type="match status" value="1"/>
</dbReference>
<gene>
    <name evidence="11" type="ORF">GIB67_028064</name>
</gene>
<protein>
    <recommendedName>
        <fullName evidence="10">adenylate dimethylallyltransferase (ADP/ATP-dependent)</fullName>
        <ecNumber evidence="10">2.5.1.112</ecNumber>
    </recommendedName>
</protein>
<keyword evidence="2" id="KW-0808">Transferase</keyword>
<organism evidence="11 12">
    <name type="scientific">Kingdonia uniflora</name>
    <dbReference type="NCBI Taxonomy" id="39325"/>
    <lineage>
        <taxon>Eukaryota</taxon>
        <taxon>Viridiplantae</taxon>
        <taxon>Streptophyta</taxon>
        <taxon>Embryophyta</taxon>
        <taxon>Tracheophyta</taxon>
        <taxon>Spermatophyta</taxon>
        <taxon>Magnoliopsida</taxon>
        <taxon>Ranunculales</taxon>
        <taxon>Circaeasteraceae</taxon>
        <taxon>Kingdonia</taxon>
    </lineage>
</organism>
<dbReference type="PANTHER" id="PTHR11088">
    <property type="entry name" value="TRNA DIMETHYLALLYLTRANSFERASE"/>
    <property type="match status" value="1"/>
</dbReference>
<dbReference type="GO" id="GO:0005739">
    <property type="term" value="C:mitochondrion"/>
    <property type="evidence" value="ECO:0007669"/>
    <property type="project" value="TreeGrafter"/>
</dbReference>
<keyword evidence="12" id="KW-1185">Reference proteome</keyword>
<evidence type="ECO:0000256" key="5">
    <source>
        <dbReference type="ARBA" id="ARBA00022840"/>
    </source>
</evidence>
<name>A0A7J7L1G1_9MAGN</name>
<keyword evidence="6" id="KW-0809">Transit peptide</keyword>
<dbReference type="Proteomes" id="UP000541444">
    <property type="component" value="Unassembled WGS sequence"/>
</dbReference>
<evidence type="ECO:0000313" key="12">
    <source>
        <dbReference type="Proteomes" id="UP000541444"/>
    </source>
</evidence>
<evidence type="ECO:0000256" key="1">
    <source>
        <dbReference type="ARBA" id="ARBA00005842"/>
    </source>
</evidence>
<proteinExistence type="inferred from homology"/>
<dbReference type="GO" id="GO:0052622">
    <property type="term" value="F:ATP/ADP dimethylallyltransferase activity"/>
    <property type="evidence" value="ECO:0007669"/>
    <property type="project" value="UniProtKB-EC"/>
</dbReference>
<dbReference type="PANTHER" id="PTHR11088:SF74">
    <property type="entry name" value="ADENYLATE ISOPENTENYLTRANSFERASE 5, CHLOROPLASTIC"/>
    <property type="match status" value="1"/>
</dbReference>
<evidence type="ECO:0000256" key="4">
    <source>
        <dbReference type="ARBA" id="ARBA00022741"/>
    </source>
</evidence>
<comment type="similarity">
    <text evidence="1">Belongs to the IPP transferase family.</text>
</comment>
<evidence type="ECO:0000256" key="3">
    <source>
        <dbReference type="ARBA" id="ARBA00022712"/>
    </source>
</evidence>
<keyword evidence="4" id="KW-0547">Nucleotide-binding</keyword>
<comment type="catalytic activity">
    <reaction evidence="7">
        <text>dimethylallyl diphosphate + ATP = N(6)-(dimethylallyl)adenosine 5'-triphosphate + diphosphate</text>
        <dbReference type="Rhea" id="RHEA:36331"/>
        <dbReference type="ChEBI" id="CHEBI:30616"/>
        <dbReference type="ChEBI" id="CHEBI:33019"/>
        <dbReference type="ChEBI" id="CHEBI:57623"/>
        <dbReference type="ChEBI" id="CHEBI:73532"/>
        <dbReference type="EC" id="2.5.1.112"/>
    </reaction>
</comment>
<dbReference type="EMBL" id="JACGCM010002722">
    <property type="protein sequence ID" value="KAF6136374.1"/>
    <property type="molecule type" value="Genomic_DNA"/>
</dbReference>
<dbReference type="OrthoDB" id="775260at2759"/>
<dbReference type="InterPro" id="IPR027417">
    <property type="entry name" value="P-loop_NTPase"/>
</dbReference>
<evidence type="ECO:0000256" key="8">
    <source>
        <dbReference type="ARBA" id="ARBA00052386"/>
    </source>
</evidence>
<comment type="catalytic activity">
    <reaction evidence="8">
        <text>dimethylallyl diphosphate + ADP = N(6)-(dimethylallyl)adenosine 5'-diphosphate + diphosphate</text>
        <dbReference type="Rhea" id="RHEA:36327"/>
        <dbReference type="ChEBI" id="CHEBI:33019"/>
        <dbReference type="ChEBI" id="CHEBI:57623"/>
        <dbReference type="ChEBI" id="CHEBI:73533"/>
        <dbReference type="ChEBI" id="CHEBI:456216"/>
        <dbReference type="EC" id="2.5.1.112"/>
    </reaction>
</comment>
<comment type="function">
    <text evidence="9">Involved in cytokinin biosynthesis. Catalyzes the transfer of an isopentenyl group from dimethylallyl diphosphate (DMAPP) to ATP and ADP.</text>
</comment>
<dbReference type="SUPFAM" id="SSF52540">
    <property type="entry name" value="P-loop containing nucleoside triphosphate hydrolases"/>
    <property type="match status" value="1"/>
</dbReference>
<keyword evidence="3" id="KW-0203">Cytokinin biosynthesis</keyword>
<dbReference type="AlphaFoldDB" id="A0A7J7L1G1"/>
<dbReference type="GO" id="GO:0009824">
    <property type="term" value="F:AMP dimethylallyltransferase activity"/>
    <property type="evidence" value="ECO:0007669"/>
    <property type="project" value="UniProtKB-ARBA"/>
</dbReference>
<evidence type="ECO:0000313" key="11">
    <source>
        <dbReference type="EMBL" id="KAF6136374.1"/>
    </source>
</evidence>
<dbReference type="Gene3D" id="3.40.50.300">
    <property type="entry name" value="P-loop containing nucleotide triphosphate hydrolases"/>
    <property type="match status" value="1"/>
</dbReference>
<evidence type="ECO:0000256" key="6">
    <source>
        <dbReference type="ARBA" id="ARBA00022946"/>
    </source>
</evidence>
<dbReference type="GO" id="GO:0052381">
    <property type="term" value="F:tRNA dimethylallyltransferase activity"/>
    <property type="evidence" value="ECO:0007669"/>
    <property type="project" value="TreeGrafter"/>
</dbReference>
<sequence length="322" mass="36129">MSISLAISKQLAQSCYPDSPVSIDSFKSWRRKEKVVVVMGATGTGKSRLSIDLASCFPAEVINSDKIQVYQGLDIVTNKVTKDETSGIPHHLLGVVDQESDFTSTDFRYLATHALGSIVGRNHLPIIAGGSNSYIEHLVDDNELGFRAKYDCCFLWVDVSLPVLHSFVSDRVDRMVEMGLVDEVRRLFKPDGDYSRGIRRAIGVPEMDWYLRTEAYANGKTRLRMLEEAVDEIKVNTCTLARRQLEKIRRLQSLPGWKVHRLDATDVLRMHGRQADKAWDNLIAKPSSMIVGQFLYDDGNAYRKFCRPAIVARGIPVAAGTH</sequence>
<dbReference type="Gene3D" id="1.10.287.890">
    <property type="entry name" value="Crystal structure of tRNA isopentenylpyrophosphate transferase (bh2366) domain"/>
    <property type="match status" value="1"/>
</dbReference>
<dbReference type="GO" id="GO:0005524">
    <property type="term" value="F:ATP binding"/>
    <property type="evidence" value="ECO:0007669"/>
    <property type="project" value="UniProtKB-KW"/>
</dbReference>
<accession>A0A7J7L1G1</accession>
<dbReference type="GO" id="GO:0009691">
    <property type="term" value="P:cytokinin biosynthetic process"/>
    <property type="evidence" value="ECO:0007669"/>
    <property type="project" value="UniProtKB-KW"/>
</dbReference>
<reference evidence="11 12" key="1">
    <citation type="journal article" date="2020" name="IScience">
        <title>Genome Sequencing of the Endangered Kingdonia uniflora (Circaeasteraceae, Ranunculales) Reveals Potential Mechanisms of Evolutionary Specialization.</title>
        <authorList>
            <person name="Sun Y."/>
            <person name="Deng T."/>
            <person name="Zhang A."/>
            <person name="Moore M.J."/>
            <person name="Landis J.B."/>
            <person name="Lin N."/>
            <person name="Zhang H."/>
            <person name="Zhang X."/>
            <person name="Huang J."/>
            <person name="Zhang X."/>
            <person name="Sun H."/>
            <person name="Wang H."/>
        </authorList>
    </citation>
    <scope>NUCLEOTIDE SEQUENCE [LARGE SCALE GENOMIC DNA]</scope>
    <source>
        <strain evidence="11">TB1705</strain>
        <tissue evidence="11">Leaf</tissue>
    </source>
</reference>
<evidence type="ECO:0000256" key="9">
    <source>
        <dbReference type="ARBA" id="ARBA00055191"/>
    </source>
</evidence>
<evidence type="ECO:0000256" key="7">
    <source>
        <dbReference type="ARBA" id="ARBA00051744"/>
    </source>
</evidence>
<dbReference type="Pfam" id="PF01715">
    <property type="entry name" value="IPPT"/>
    <property type="match status" value="2"/>
</dbReference>
<dbReference type="EC" id="2.5.1.112" evidence="10"/>